<evidence type="ECO:0000313" key="2">
    <source>
        <dbReference type="EMBL" id="ADY58895.1"/>
    </source>
</evidence>
<accession>F0SMS6</accession>
<dbReference type="KEGG" id="pbs:Plabr_1283"/>
<reference evidence="3" key="1">
    <citation type="submission" date="2011-02" db="EMBL/GenBank/DDBJ databases">
        <title>The complete genome of Planctomyces brasiliensis DSM 5305.</title>
        <authorList>
            <person name="Lucas S."/>
            <person name="Copeland A."/>
            <person name="Lapidus A."/>
            <person name="Bruce D."/>
            <person name="Goodwin L."/>
            <person name="Pitluck S."/>
            <person name="Kyrpides N."/>
            <person name="Mavromatis K."/>
            <person name="Pagani I."/>
            <person name="Ivanova N."/>
            <person name="Ovchinnikova G."/>
            <person name="Lu M."/>
            <person name="Detter J.C."/>
            <person name="Han C."/>
            <person name="Land M."/>
            <person name="Hauser L."/>
            <person name="Markowitz V."/>
            <person name="Cheng J.-F."/>
            <person name="Hugenholtz P."/>
            <person name="Woyke T."/>
            <person name="Wu D."/>
            <person name="Tindall B."/>
            <person name="Pomrenke H.G."/>
            <person name="Brambilla E."/>
            <person name="Klenk H.-P."/>
            <person name="Eisen J.A."/>
        </authorList>
    </citation>
    <scope>NUCLEOTIDE SEQUENCE [LARGE SCALE GENOMIC DNA]</scope>
    <source>
        <strain evidence="3">ATCC 49424 / DSM 5305 / JCM 21570 / NBRC 103401 / IFAM 1448</strain>
    </source>
</reference>
<dbReference type="Proteomes" id="UP000006860">
    <property type="component" value="Chromosome"/>
</dbReference>
<evidence type="ECO:0000313" key="3">
    <source>
        <dbReference type="Proteomes" id="UP000006860"/>
    </source>
</evidence>
<dbReference type="AlphaFoldDB" id="F0SMS6"/>
<organism evidence="2 3">
    <name type="scientific">Rubinisphaera brasiliensis (strain ATCC 49424 / DSM 5305 / JCM 21570 / IAM 15109 / NBRC 103401 / IFAM 1448)</name>
    <name type="common">Planctomyces brasiliensis</name>
    <dbReference type="NCBI Taxonomy" id="756272"/>
    <lineage>
        <taxon>Bacteria</taxon>
        <taxon>Pseudomonadati</taxon>
        <taxon>Planctomycetota</taxon>
        <taxon>Planctomycetia</taxon>
        <taxon>Planctomycetales</taxon>
        <taxon>Planctomycetaceae</taxon>
        <taxon>Rubinisphaera</taxon>
    </lineage>
</organism>
<proteinExistence type="predicted"/>
<dbReference type="EMBL" id="CP002546">
    <property type="protein sequence ID" value="ADY58895.1"/>
    <property type="molecule type" value="Genomic_DNA"/>
</dbReference>
<keyword evidence="3" id="KW-1185">Reference proteome</keyword>
<protein>
    <submittedName>
        <fullName evidence="2">Uncharacterized protein</fullName>
    </submittedName>
</protein>
<sequence length="106" mass="11606">MGGVGWPGLLSPGDAVARGLSCALNNPVPSEAKDDWHTKAERKGQPQEKPPMAAPSAHKCTDHPCNAIEVENEQSRARISDPALFFIFLSMTVYYSSVRFQVLYCN</sequence>
<gene>
    <name evidence="2" type="ordered locus">Plabr_1283</name>
</gene>
<evidence type="ECO:0000256" key="1">
    <source>
        <dbReference type="SAM" id="MobiDB-lite"/>
    </source>
</evidence>
<feature type="region of interest" description="Disordered" evidence="1">
    <location>
        <begin position="28"/>
        <end position="59"/>
    </location>
</feature>
<feature type="compositionally biased region" description="Basic and acidic residues" evidence="1">
    <location>
        <begin position="31"/>
        <end position="46"/>
    </location>
</feature>
<name>F0SMS6_RUBBR</name>
<dbReference type="HOGENOM" id="CLU_2221269_0_0_0"/>
<dbReference type="STRING" id="756272.Plabr_1283"/>